<evidence type="ECO:0000256" key="4">
    <source>
        <dbReference type="ARBA" id="ARBA00022692"/>
    </source>
</evidence>
<dbReference type="FunCoup" id="A0A7I4A1P9">
    <property type="interactions" value="95"/>
</dbReference>
<evidence type="ECO:0000256" key="9">
    <source>
        <dbReference type="SAM" id="MobiDB-lite"/>
    </source>
</evidence>
<feature type="transmembrane region" description="Helical" evidence="8">
    <location>
        <begin position="102"/>
        <end position="126"/>
    </location>
</feature>
<reference evidence="10" key="3">
    <citation type="submission" date="2020-12" db="UniProtKB">
        <authorList>
            <consortium name="EnsemblPlants"/>
        </authorList>
    </citation>
    <scope>IDENTIFICATION</scope>
</reference>
<keyword evidence="6 8" id="KW-0472">Membrane</keyword>
<keyword evidence="11" id="KW-1185">Reference proteome</keyword>
<dbReference type="GO" id="GO:0009926">
    <property type="term" value="P:auxin polar transport"/>
    <property type="evidence" value="ECO:0000318"/>
    <property type="project" value="GO_Central"/>
</dbReference>
<accession>A0A7I4A1P9</accession>
<reference evidence="10 11" key="2">
    <citation type="journal article" date="2018" name="Plant J.">
        <title>The Physcomitrella patens chromosome-scale assembly reveals moss genome structure and evolution.</title>
        <authorList>
            <person name="Lang D."/>
            <person name="Ullrich K.K."/>
            <person name="Murat F."/>
            <person name="Fuchs J."/>
            <person name="Jenkins J."/>
            <person name="Haas F.B."/>
            <person name="Piednoel M."/>
            <person name="Gundlach H."/>
            <person name="Van Bel M."/>
            <person name="Meyberg R."/>
            <person name="Vives C."/>
            <person name="Morata J."/>
            <person name="Symeonidi A."/>
            <person name="Hiss M."/>
            <person name="Muchero W."/>
            <person name="Kamisugi Y."/>
            <person name="Saleh O."/>
            <person name="Blanc G."/>
            <person name="Decker E.L."/>
            <person name="van Gessel N."/>
            <person name="Grimwood J."/>
            <person name="Hayes R.D."/>
            <person name="Graham S.W."/>
            <person name="Gunter L.E."/>
            <person name="McDaniel S.F."/>
            <person name="Hoernstein S.N.W."/>
            <person name="Larsson A."/>
            <person name="Li F.W."/>
            <person name="Perroud P.F."/>
            <person name="Phillips J."/>
            <person name="Ranjan P."/>
            <person name="Rokshar D.S."/>
            <person name="Rothfels C.J."/>
            <person name="Schneider L."/>
            <person name="Shu S."/>
            <person name="Stevenson D.W."/>
            <person name="Thummler F."/>
            <person name="Tillich M."/>
            <person name="Villarreal Aguilar J.C."/>
            <person name="Widiez T."/>
            <person name="Wong G.K."/>
            <person name="Wymore A."/>
            <person name="Zhang Y."/>
            <person name="Zimmer A.D."/>
            <person name="Quatrano R.S."/>
            <person name="Mayer K.F.X."/>
            <person name="Goodstein D."/>
            <person name="Casacuberta J.M."/>
            <person name="Vandepoele K."/>
            <person name="Reski R."/>
            <person name="Cuming A.C."/>
            <person name="Tuskan G.A."/>
            <person name="Maumus F."/>
            <person name="Salse J."/>
            <person name="Schmutz J."/>
            <person name="Rensing S.A."/>
        </authorList>
    </citation>
    <scope>NUCLEOTIDE SEQUENCE [LARGE SCALE GENOMIC DNA]</scope>
    <source>
        <strain evidence="10 11">cv. Gransden 2004</strain>
    </source>
</reference>
<dbReference type="InterPro" id="IPR014024">
    <property type="entry name" value="Auxin_eff_plant"/>
</dbReference>
<feature type="transmembrane region" description="Helical" evidence="8">
    <location>
        <begin position="71"/>
        <end position="90"/>
    </location>
</feature>
<keyword evidence="5 8" id="KW-1133">Transmembrane helix</keyword>
<dbReference type="GO" id="GO:0010315">
    <property type="term" value="P:auxin export across the plasma membrane"/>
    <property type="evidence" value="ECO:0000318"/>
    <property type="project" value="GO_Central"/>
</dbReference>
<dbReference type="GO" id="GO:0005886">
    <property type="term" value="C:plasma membrane"/>
    <property type="evidence" value="ECO:0000318"/>
    <property type="project" value="GO_Central"/>
</dbReference>
<name>A0A7I4A1P9_PHYPA</name>
<evidence type="ECO:0000256" key="3">
    <source>
        <dbReference type="ARBA" id="ARBA00022448"/>
    </source>
</evidence>
<dbReference type="Proteomes" id="UP000006727">
    <property type="component" value="Chromosome 10"/>
</dbReference>
<dbReference type="InterPro" id="IPR004776">
    <property type="entry name" value="Mem_transp_PIN-like"/>
</dbReference>
<dbReference type="GO" id="GO:0010329">
    <property type="term" value="F:auxin efflux transmembrane transporter activity"/>
    <property type="evidence" value="ECO:0000318"/>
    <property type="project" value="GO_Central"/>
</dbReference>
<comment type="caution">
    <text evidence="8">Lacks conserved residue(s) required for the propagation of feature annotation.</text>
</comment>
<protein>
    <recommendedName>
        <fullName evidence="8">Auxin efflux carrier component</fullName>
    </recommendedName>
</protein>
<feature type="compositionally biased region" description="Polar residues" evidence="9">
    <location>
        <begin position="215"/>
        <end position="232"/>
    </location>
</feature>
<evidence type="ECO:0000256" key="6">
    <source>
        <dbReference type="ARBA" id="ARBA00023136"/>
    </source>
</evidence>
<feature type="transmembrane region" description="Helical" evidence="8">
    <location>
        <begin position="15"/>
        <end position="34"/>
    </location>
</feature>
<evidence type="ECO:0000313" key="11">
    <source>
        <dbReference type="Proteomes" id="UP000006727"/>
    </source>
</evidence>
<feature type="transmembrane region" description="Helical" evidence="8">
    <location>
        <begin position="585"/>
        <end position="604"/>
    </location>
</feature>
<reference evidence="10 11" key="1">
    <citation type="journal article" date="2008" name="Science">
        <title>The Physcomitrella genome reveals evolutionary insights into the conquest of land by plants.</title>
        <authorList>
            <person name="Rensing S."/>
            <person name="Lang D."/>
            <person name="Zimmer A."/>
            <person name="Terry A."/>
            <person name="Salamov A."/>
            <person name="Shapiro H."/>
            <person name="Nishiyama T."/>
            <person name="Perroud P.-F."/>
            <person name="Lindquist E."/>
            <person name="Kamisugi Y."/>
            <person name="Tanahashi T."/>
            <person name="Sakakibara K."/>
            <person name="Fujita T."/>
            <person name="Oishi K."/>
            <person name="Shin-I T."/>
            <person name="Kuroki Y."/>
            <person name="Toyoda A."/>
            <person name="Suzuki Y."/>
            <person name="Hashimoto A."/>
            <person name="Yamaguchi K."/>
            <person name="Sugano A."/>
            <person name="Kohara Y."/>
            <person name="Fujiyama A."/>
            <person name="Anterola A."/>
            <person name="Aoki S."/>
            <person name="Ashton N."/>
            <person name="Barbazuk W.B."/>
            <person name="Barker E."/>
            <person name="Bennetzen J."/>
            <person name="Bezanilla M."/>
            <person name="Blankenship R."/>
            <person name="Cho S.H."/>
            <person name="Dutcher S."/>
            <person name="Estelle M."/>
            <person name="Fawcett J.A."/>
            <person name="Gundlach H."/>
            <person name="Hanada K."/>
            <person name="Heyl A."/>
            <person name="Hicks K.A."/>
            <person name="Hugh J."/>
            <person name="Lohr M."/>
            <person name="Mayer K."/>
            <person name="Melkozernov A."/>
            <person name="Murata T."/>
            <person name="Nelson D."/>
            <person name="Pils B."/>
            <person name="Prigge M."/>
            <person name="Reiss B."/>
            <person name="Renner T."/>
            <person name="Rombauts S."/>
            <person name="Rushton P."/>
            <person name="Sanderfoot A."/>
            <person name="Schween G."/>
            <person name="Shiu S.-H."/>
            <person name="Stueber K."/>
            <person name="Theodoulou F.L."/>
            <person name="Tu H."/>
            <person name="Van de Peer Y."/>
            <person name="Verrier P.J."/>
            <person name="Waters E."/>
            <person name="Wood A."/>
            <person name="Yang L."/>
            <person name="Cove D."/>
            <person name="Cuming A."/>
            <person name="Hasebe M."/>
            <person name="Lucas S."/>
            <person name="Mishler D.B."/>
            <person name="Reski R."/>
            <person name="Grigoriev I."/>
            <person name="Quatrano R.S."/>
            <person name="Boore J.L."/>
        </authorList>
    </citation>
    <scope>NUCLEOTIDE SEQUENCE [LARGE SCALE GENOMIC DNA]</scope>
    <source>
        <strain evidence="10 11">cv. Gransden 2004</strain>
    </source>
</reference>
<feature type="compositionally biased region" description="Basic and acidic residues" evidence="9">
    <location>
        <begin position="257"/>
        <end position="277"/>
    </location>
</feature>
<feature type="transmembrane region" description="Helical" evidence="8">
    <location>
        <begin position="556"/>
        <end position="579"/>
    </location>
</feature>
<comment type="function">
    <text evidence="8">May act as a component of the auxin efflux carrier.</text>
</comment>
<dbReference type="GO" id="GO:0005783">
    <property type="term" value="C:endoplasmic reticulum"/>
    <property type="evidence" value="ECO:0000318"/>
    <property type="project" value="GO_Central"/>
</dbReference>
<dbReference type="GO" id="GO:0009734">
    <property type="term" value="P:auxin-activated signaling pathway"/>
    <property type="evidence" value="ECO:0007669"/>
    <property type="project" value="UniProtKB-UniRule"/>
</dbReference>
<feature type="transmembrane region" description="Helical" evidence="8">
    <location>
        <begin position="41"/>
        <end position="59"/>
    </location>
</feature>
<sequence>MITGHDMYNVLSAMVPLYVAMMLAYASVKWWGILTPQQCDGINRFVSIFAVPLLSFQFVSGNNPYEMNFRFIAADAVSKVFVLSCLGLWVRFSKRGSLEWVITLFMLTTIPNTLVIGTPLLAAMYGSKPGQLTVQAVVLQCIIWYTLLLVMYEYRAARILIMHRFPENAASIVSFKVESDVMSLDGPDPVLTEAEFRNDGKLHVRVRRSVSSRSQGVHSANHSIPSSKALTPRASNLSNAEIYSMNSSVNLTPRGSSFDRGEDCSTMAHRDPNRKSNFDTSDIYSLQSSRGPTPRNSNFNEENSKEVHNHRGALNVNIPRFAPPLYRNGSGGRLFMARSDLGGVGALSFEPAAHSMGPDGRTIYPGITVVTNSVAAVPASGVSTHIINPVFSPLVSQVAKKVNDPRASIPKTDEEAKELHMFVSSANPTSVSEGELHVFGGSDISINLQQSVNPKELHVHVHPQSEHHLPGAANHKTQDEHARQGFSFGNRRDLKVEDVDNNGSKLDKKFRSILTAELAPKHPMDEGKTSMPPSSVMIKLICVMTFRKLTRNPNTYSSLLGVVWSLISFKCHLDMPLILYKSYHIISDAGIGMAMFSLGLFMGMGDRIIACGTKHALFAMLLRFLVGPAVFAAASYLVGLRGVSLNVSTVQRAQAALPQGIVPFVFAKEYNVHPEILSTAVIFGMIVTLPTALLYYILLGL</sequence>
<dbReference type="EnsemblPlants" id="Pp3c10_24880V3.3">
    <property type="protein sequence ID" value="Pp3c10_24880V3.3"/>
    <property type="gene ID" value="Pp3c10_24880"/>
</dbReference>
<dbReference type="Gramene" id="Pp3c10_24880V3.3">
    <property type="protein sequence ID" value="Pp3c10_24880V3.3"/>
    <property type="gene ID" value="Pp3c10_24880"/>
</dbReference>
<dbReference type="InterPro" id="IPR051107">
    <property type="entry name" value="Auxin_Efflux_Carrier"/>
</dbReference>
<dbReference type="AlphaFoldDB" id="A0A7I4A1P9"/>
<evidence type="ECO:0000256" key="7">
    <source>
        <dbReference type="ARBA" id="ARBA00023294"/>
    </source>
</evidence>
<keyword evidence="3 8" id="KW-0813">Transport</keyword>
<evidence type="ECO:0000256" key="1">
    <source>
        <dbReference type="ARBA" id="ARBA00004141"/>
    </source>
</evidence>
<keyword evidence="4 8" id="KW-0812">Transmembrane</keyword>
<proteinExistence type="inferred from homology"/>
<feature type="compositionally biased region" description="Polar residues" evidence="9">
    <location>
        <begin position="278"/>
        <end position="301"/>
    </location>
</feature>
<feature type="transmembrane region" description="Helical" evidence="8">
    <location>
        <begin position="132"/>
        <end position="154"/>
    </location>
</feature>
<dbReference type="Pfam" id="PF03547">
    <property type="entry name" value="Mem_trans"/>
    <property type="match status" value="1"/>
</dbReference>
<feature type="region of interest" description="Disordered" evidence="9">
    <location>
        <begin position="251"/>
        <end position="310"/>
    </location>
</feature>
<dbReference type="InParanoid" id="A0A7I4A1P9"/>
<feature type="region of interest" description="Disordered" evidence="9">
    <location>
        <begin position="208"/>
        <end position="232"/>
    </location>
</feature>
<gene>
    <name evidence="10" type="primary">LOC112287491</name>
</gene>
<comment type="subcellular location">
    <subcellularLocation>
        <location evidence="1 8">Membrane</location>
        <topology evidence="1 8">Multi-pass membrane protein</topology>
    </subcellularLocation>
</comment>
<keyword evidence="7 8" id="KW-0927">Auxin signaling pathway</keyword>
<feature type="transmembrane region" description="Helical" evidence="8">
    <location>
        <begin position="676"/>
        <end position="698"/>
    </location>
</feature>
<evidence type="ECO:0000256" key="2">
    <source>
        <dbReference type="ARBA" id="ARBA00009177"/>
    </source>
</evidence>
<evidence type="ECO:0000256" key="5">
    <source>
        <dbReference type="ARBA" id="ARBA00022989"/>
    </source>
</evidence>
<dbReference type="PANTHER" id="PTHR31752:SF18">
    <property type="entry name" value="AUXIN EFFLUX CARRIER COMPONENT 1"/>
    <property type="match status" value="1"/>
</dbReference>
<organism evidence="10 11">
    <name type="scientific">Physcomitrium patens</name>
    <name type="common">Spreading-leaved earth moss</name>
    <name type="synonym">Physcomitrella patens</name>
    <dbReference type="NCBI Taxonomy" id="3218"/>
    <lineage>
        <taxon>Eukaryota</taxon>
        <taxon>Viridiplantae</taxon>
        <taxon>Streptophyta</taxon>
        <taxon>Embryophyta</taxon>
        <taxon>Bryophyta</taxon>
        <taxon>Bryophytina</taxon>
        <taxon>Bryopsida</taxon>
        <taxon>Funariidae</taxon>
        <taxon>Funariales</taxon>
        <taxon>Funariaceae</taxon>
        <taxon>Physcomitrium</taxon>
    </lineage>
</organism>
<dbReference type="EMBL" id="ABEU02000010">
    <property type="status" value="NOT_ANNOTATED_CDS"/>
    <property type="molecule type" value="Genomic_DNA"/>
</dbReference>
<evidence type="ECO:0000313" key="10">
    <source>
        <dbReference type="EnsemblPlants" id="Pp3c10_24880V3.3"/>
    </source>
</evidence>
<dbReference type="PANTHER" id="PTHR31752">
    <property type="entry name" value="AUXIN EFFLUX CARRIER COMPONENT 1B-RELATED"/>
    <property type="match status" value="1"/>
</dbReference>
<comment type="similarity">
    <text evidence="2 8">Belongs to the auxin efflux carrier (TC 2.A.69.1) family.</text>
</comment>
<evidence type="ECO:0000256" key="8">
    <source>
        <dbReference type="RuleBase" id="RU362108"/>
    </source>
</evidence>
<feature type="transmembrane region" description="Helical" evidence="8">
    <location>
        <begin position="616"/>
        <end position="638"/>
    </location>
</feature>
<dbReference type="NCBIfam" id="TIGR00946">
    <property type="entry name" value="2a69"/>
    <property type="match status" value="1"/>
</dbReference>